<evidence type="ECO:0000313" key="2">
    <source>
        <dbReference type="EMBL" id="MZI94730.1"/>
    </source>
</evidence>
<dbReference type="Proteomes" id="UP000462621">
    <property type="component" value="Unassembled WGS sequence"/>
</dbReference>
<protein>
    <submittedName>
        <fullName evidence="2">DDE-type integrase/transposase/recombinase</fullName>
    </submittedName>
</protein>
<dbReference type="Gene3D" id="3.30.420.10">
    <property type="entry name" value="Ribonuclease H-like superfamily/Ribonuclease H"/>
    <property type="match status" value="1"/>
</dbReference>
<evidence type="ECO:0000259" key="1">
    <source>
        <dbReference type="PROSITE" id="PS50994"/>
    </source>
</evidence>
<dbReference type="SUPFAM" id="SSF53098">
    <property type="entry name" value="Ribonuclease H-like"/>
    <property type="match status" value="1"/>
</dbReference>
<dbReference type="EMBL" id="WEKT01000035">
    <property type="protein sequence ID" value="MZI94730.1"/>
    <property type="molecule type" value="Genomic_DNA"/>
</dbReference>
<keyword evidence="3" id="KW-1185">Reference proteome</keyword>
<dbReference type="GO" id="GO:0003676">
    <property type="term" value="F:nucleic acid binding"/>
    <property type="evidence" value="ECO:0007669"/>
    <property type="project" value="InterPro"/>
</dbReference>
<reference evidence="2 3" key="1">
    <citation type="submission" date="2019-10" db="EMBL/GenBank/DDBJ databases">
        <title>Vibrio sp. nov. isolated from a shrimp pond.</title>
        <authorList>
            <person name="Gomez-Gil B."/>
            <person name="Enciso-Ibarra J."/>
            <person name="Enciso-Ibarra K."/>
            <person name="Bolan-Mejia C."/>
        </authorList>
    </citation>
    <scope>NUCLEOTIDE SEQUENCE [LARGE SCALE GENOMIC DNA]</scope>
    <source>
        <strain evidence="2 3">CAIM 722</strain>
    </source>
</reference>
<dbReference type="InterPro" id="IPR015378">
    <property type="entry name" value="Transposase-like_Mu_C"/>
</dbReference>
<comment type="caution">
    <text evidence="2">The sequence shown here is derived from an EMBL/GenBank/DDBJ whole genome shotgun (WGS) entry which is preliminary data.</text>
</comment>
<sequence>MDSDSGLFGFVDEFIDENVDTPSQNVTKFFNSIDNQFEPSFDTLSSEVQQQALDRLDILNYVEKRLTGGWTERNLLPLLNSYKSKTGKWVPTWRILVEWKSAYFESGRDIFSLAPKHKQKGNRNKKKDSQQLVDEAITKKYLTKERLAVAEAFEYYKSRVIEENRRNTVTKIKPISKRTFYNRVDELPPYDVAVARYGKRYADREFKMVDHIRPATYPMEYVEIDHTPAPVILLDDELNLPLGRPYLTILYDRYSDCIVGLYVGFRDPSYESVRSAFLNATLKKDWVKRKFPAIEHDWPCHGKVTYLVVDNGAEFWSQSLESALKPLVSDIIYTKAAKPWEKPHVEKAFDSFYKLLFSRLPGKTFNNINELKDYDPKKDAVVRVSVFLELLYKWVIDYFHMKPDSKERRIPYHKWFESEWRPNFYDGIEAEQLKIELGILNTRTLGKDGIRIHNLRYDSEELVAYKKRSAKVNKKGATLKVKTDPDNISHIYVYLEEDKQYLKVPVIKNSGHIEGVSLYQHERICAVKRLNTRLQKNEESLADTYLYIDRRIDGELERMSNKKQNRSTQPKTTNLSKIAKYKKVGSEGPVSIANRQDKAKLPSVLNVSDSDNLADDIDLSDIDGY</sequence>
<evidence type="ECO:0000313" key="3">
    <source>
        <dbReference type="Proteomes" id="UP000462621"/>
    </source>
</evidence>
<gene>
    <name evidence="2" type="ORF">F9817_16235</name>
</gene>
<dbReference type="AlphaFoldDB" id="A0A7X4LMW5"/>
<dbReference type="InterPro" id="IPR012337">
    <property type="entry name" value="RNaseH-like_sf"/>
</dbReference>
<dbReference type="PROSITE" id="PS50994">
    <property type="entry name" value="INTEGRASE"/>
    <property type="match status" value="1"/>
</dbReference>
<dbReference type="Pfam" id="PF09299">
    <property type="entry name" value="Mu-transpos_C"/>
    <property type="match status" value="1"/>
</dbReference>
<dbReference type="InterPro" id="IPR036397">
    <property type="entry name" value="RNaseH_sf"/>
</dbReference>
<proteinExistence type="predicted"/>
<accession>A0A7X4LMW5</accession>
<name>A0A7X4LMW5_9VIBR</name>
<organism evidence="2 3">
    <name type="scientific">Vibrio eleionomae</name>
    <dbReference type="NCBI Taxonomy" id="2653505"/>
    <lineage>
        <taxon>Bacteria</taxon>
        <taxon>Pseudomonadati</taxon>
        <taxon>Pseudomonadota</taxon>
        <taxon>Gammaproteobacteria</taxon>
        <taxon>Vibrionales</taxon>
        <taxon>Vibrionaceae</taxon>
        <taxon>Vibrio</taxon>
    </lineage>
</organism>
<dbReference type="GO" id="GO:0015074">
    <property type="term" value="P:DNA integration"/>
    <property type="evidence" value="ECO:0007669"/>
    <property type="project" value="InterPro"/>
</dbReference>
<feature type="domain" description="Integrase catalytic" evidence="1">
    <location>
        <begin position="214"/>
        <end position="419"/>
    </location>
</feature>
<dbReference type="InterPro" id="IPR001584">
    <property type="entry name" value="Integrase_cat-core"/>
</dbReference>